<feature type="chain" id="PRO_5016953785" description="Phosphate-selective porin" evidence="1">
    <location>
        <begin position="22"/>
        <end position="454"/>
    </location>
</feature>
<reference evidence="2 3" key="1">
    <citation type="submission" date="2018-06" db="EMBL/GenBank/DDBJ databases">
        <authorList>
            <consortium name="Pathogen Informatics"/>
            <person name="Doyle S."/>
        </authorList>
    </citation>
    <scope>NUCLEOTIDE SEQUENCE [LARGE SCALE GENOMIC DNA]</scope>
    <source>
        <strain evidence="2 3">NCTC11157</strain>
    </source>
</reference>
<protein>
    <recommendedName>
        <fullName evidence="4">Phosphate-selective porin</fullName>
    </recommendedName>
</protein>
<organism evidence="2 3">
    <name type="scientific">Prevotella disiens</name>
    <dbReference type="NCBI Taxonomy" id="28130"/>
    <lineage>
        <taxon>Bacteria</taxon>
        <taxon>Pseudomonadati</taxon>
        <taxon>Bacteroidota</taxon>
        <taxon>Bacteroidia</taxon>
        <taxon>Bacteroidales</taxon>
        <taxon>Prevotellaceae</taxon>
        <taxon>Prevotella</taxon>
    </lineage>
</organism>
<gene>
    <name evidence="2" type="ORF">NCTC11157_02255</name>
</gene>
<dbReference type="Proteomes" id="UP000254072">
    <property type="component" value="Unassembled WGS sequence"/>
</dbReference>
<dbReference type="AlphaFoldDB" id="A0A379EF88"/>
<accession>A0A379EF88</accession>
<dbReference type="SUPFAM" id="SSF56935">
    <property type="entry name" value="Porins"/>
    <property type="match status" value="1"/>
</dbReference>
<dbReference type="Gene3D" id="2.40.160.10">
    <property type="entry name" value="Porin"/>
    <property type="match status" value="1"/>
</dbReference>
<proteinExistence type="predicted"/>
<evidence type="ECO:0000313" key="2">
    <source>
        <dbReference type="EMBL" id="SUB97471.1"/>
    </source>
</evidence>
<evidence type="ECO:0000313" key="3">
    <source>
        <dbReference type="Proteomes" id="UP000254072"/>
    </source>
</evidence>
<evidence type="ECO:0000256" key="1">
    <source>
        <dbReference type="SAM" id="SignalP"/>
    </source>
</evidence>
<dbReference type="OrthoDB" id="9768080at2"/>
<evidence type="ECO:0008006" key="4">
    <source>
        <dbReference type="Google" id="ProtNLM"/>
    </source>
</evidence>
<feature type="signal peptide" evidence="1">
    <location>
        <begin position="1"/>
        <end position="21"/>
    </location>
</feature>
<name>A0A379EF88_9BACT</name>
<keyword evidence="1" id="KW-0732">Signal</keyword>
<dbReference type="EMBL" id="UGTL01000002">
    <property type="protein sequence ID" value="SUB97471.1"/>
    <property type="molecule type" value="Genomic_DNA"/>
</dbReference>
<dbReference type="InterPro" id="IPR023614">
    <property type="entry name" value="Porin_dom_sf"/>
</dbReference>
<sequence length="454" mass="50879">MNKNLLLLGLLFCGLYSSALAEENATTNKGTESTVKSESKDDDGKVKKLANALSRLSIGGYGEAVTSRNFYSQHFNRYRNPATYKNDDSHGRFDLPHVTLNLGYNFGHGWTMGMEIEFEHGGTENAVEIDADESGEYEAETERGGEVALEQFWINKAFWGGKFNIKAGEIIIPVGEINAYHMPNDFFSVYRSEGEAKMLPNTWHQVGISLWGRISDWRYEAIFTSGLDAERFGHNCYVHYGATSPYEYKLGNVYAGAARIDNYSIPGVRLSLSGYYGYTFKNTERKASASYDKVHGALAIGSLGLEMKRWNWIVRGNVTYSHLGNAAKMTTFMNAYPKHTQQDGSPSKHSPIASNAYSVGLEAGYNIFSQIGSLSDKQKLYIFGRYEDYNTYAAGKQKVAYKYDRVKRMAVGVNYSPIKQITIKGEYSNRFLSHGYNNEPSVSLGITYAGWFLK</sequence>